<dbReference type="Gene3D" id="2.40.160.130">
    <property type="entry name" value="Capsule assembly protein Wzi"/>
    <property type="match status" value="1"/>
</dbReference>
<dbReference type="Pfam" id="PF14052">
    <property type="entry name" value="Caps_assemb_Wzi"/>
    <property type="match status" value="1"/>
</dbReference>
<evidence type="ECO:0000313" key="2">
    <source>
        <dbReference type="Proteomes" id="UP001253848"/>
    </source>
</evidence>
<dbReference type="RefSeq" id="WP_311499453.1">
    <property type="nucleotide sequence ID" value="NZ_JAVRHN010000004.1"/>
</dbReference>
<protein>
    <submittedName>
        <fullName evidence="1">Capsule assembly Wzi family protein</fullName>
    </submittedName>
</protein>
<evidence type="ECO:0000313" key="1">
    <source>
        <dbReference type="EMBL" id="MDT0686050.1"/>
    </source>
</evidence>
<name>A0ABU3DQR0_9FLAO</name>
<sequence length="482" mass="55387">MKFHNYLWVVLIWMNLSGYSQFSDSLNVIIGTTGSVASEEFQPLWLVANKWGTIEDKKADLSSRIRISNSHIFTNFSNNNSEIKKPQLTLNYGIDIYNNDQFNYTFIQEGFAELSYAQWHISGGRFENVIGEVHPELSSGSLGGISRNALPIPKISAFNSDYISIPFTDGWLQFKGLFSHGWLGDNRLLEEAYLHEKALYGRIGKRKFKLYGGIQHYGIWGGQNSKYQLDRSFDGFLDVVFFKEANDGSVGQDFKPNRAGYQRGSADLGLTYNAEKVTLNIYHQTPIENHTSITFQNKDRLVGISLDWVDQDKFWQSLLFEFLYTKQMSDYEGNPEAYYYYENGVYQTGWDYMGRVIGTPLIINRTRGSKYFEGLEPPVWDGGQTYPLNYNMPGNRLIAGHFGALFRPFKKINCKTLLTYSRNYGNGDSVEFFNPEKNQFYSLQEISYSLRSNLKLVTSLAYDLGDIYSNFGGMLELQWNLR</sequence>
<dbReference type="InterPro" id="IPR038636">
    <property type="entry name" value="Wzi_sf"/>
</dbReference>
<dbReference type="Proteomes" id="UP001253848">
    <property type="component" value="Unassembled WGS sequence"/>
</dbReference>
<accession>A0ABU3DQR0</accession>
<dbReference type="EMBL" id="JAVRHN010000004">
    <property type="protein sequence ID" value="MDT0686050.1"/>
    <property type="molecule type" value="Genomic_DNA"/>
</dbReference>
<comment type="caution">
    <text evidence="1">The sequence shown here is derived from an EMBL/GenBank/DDBJ whole genome shotgun (WGS) entry which is preliminary data.</text>
</comment>
<reference evidence="1 2" key="1">
    <citation type="submission" date="2023-09" db="EMBL/GenBank/DDBJ databases">
        <authorList>
            <person name="Rey-Velasco X."/>
        </authorList>
    </citation>
    <scope>NUCLEOTIDE SEQUENCE [LARGE SCALE GENOMIC DNA]</scope>
    <source>
        <strain evidence="1 2">F225</strain>
    </source>
</reference>
<dbReference type="InterPro" id="IPR026950">
    <property type="entry name" value="Caps_assemb_Wzi"/>
</dbReference>
<proteinExistence type="predicted"/>
<gene>
    <name evidence="1" type="ORF">RM541_06720</name>
</gene>
<keyword evidence="2" id="KW-1185">Reference proteome</keyword>
<organism evidence="1 2">
    <name type="scientific">Autumnicola psychrophila</name>
    <dbReference type="NCBI Taxonomy" id="3075592"/>
    <lineage>
        <taxon>Bacteria</taxon>
        <taxon>Pseudomonadati</taxon>
        <taxon>Bacteroidota</taxon>
        <taxon>Flavobacteriia</taxon>
        <taxon>Flavobacteriales</taxon>
        <taxon>Flavobacteriaceae</taxon>
        <taxon>Autumnicola</taxon>
    </lineage>
</organism>